<dbReference type="GO" id="GO:0005814">
    <property type="term" value="C:centriole"/>
    <property type="evidence" value="ECO:0007669"/>
    <property type="project" value="TreeGrafter"/>
</dbReference>
<dbReference type="GO" id="GO:0046599">
    <property type="term" value="P:regulation of centriole replication"/>
    <property type="evidence" value="ECO:0007669"/>
    <property type="project" value="TreeGrafter"/>
</dbReference>
<dbReference type="PANTHER" id="PTHR21553:SF36">
    <property type="entry name" value="ALMS1 CENTROSOME AND BASAL BODY-ASSOCIATED PROTEIN-RELATED"/>
    <property type="match status" value="1"/>
</dbReference>
<feature type="region of interest" description="Disordered" evidence="4">
    <location>
        <begin position="119"/>
        <end position="175"/>
    </location>
</feature>
<evidence type="ECO:0000313" key="7">
    <source>
        <dbReference type="Proteomes" id="UP001460270"/>
    </source>
</evidence>
<dbReference type="GO" id="GO:0008017">
    <property type="term" value="F:microtubule binding"/>
    <property type="evidence" value="ECO:0007669"/>
    <property type="project" value="TreeGrafter"/>
</dbReference>
<reference evidence="7" key="1">
    <citation type="submission" date="2024-04" db="EMBL/GenBank/DDBJ databases">
        <title>Salinicola lusitanus LLJ914,a marine bacterium isolated from the Okinawa Trough.</title>
        <authorList>
            <person name="Li J."/>
        </authorList>
    </citation>
    <scope>NUCLEOTIDE SEQUENCE [LARGE SCALE GENOMIC DNA]</scope>
</reference>
<dbReference type="AlphaFoldDB" id="A0AAW0NME1"/>
<evidence type="ECO:0000259" key="5">
    <source>
        <dbReference type="Pfam" id="PF15309"/>
    </source>
</evidence>
<accession>A0AAW0NME1</accession>
<sequence length="264" mass="30368">MSRWTQLGWFERSAQTSAEEPEERSSLSKLYSAISKQKEQELEVTTPTETSTTEDSSHKTHRGVSSKAQKHRKSQASASKRYPHGISWFISADELKAEARKENEPEEFRPSTVWFEAVSRKPAWREPLRQRPVEEQRNTIQKETDPGQSKNKPSSVPQVNLQTGSAGGGEATAGPFNQEREELFIQPGGPGRLPRPAGTAHLRRAVPRKEMIQRSKQIYENLPEVRRRKEEERRQAEYKSYRLNAQLYNKRVTNRVLGRRSAWS</sequence>
<gene>
    <name evidence="6" type="ORF">WMY93_016725</name>
</gene>
<organism evidence="6 7">
    <name type="scientific">Mugilogobius chulae</name>
    <name type="common">yellowstripe goby</name>
    <dbReference type="NCBI Taxonomy" id="88201"/>
    <lineage>
        <taxon>Eukaryota</taxon>
        <taxon>Metazoa</taxon>
        <taxon>Chordata</taxon>
        <taxon>Craniata</taxon>
        <taxon>Vertebrata</taxon>
        <taxon>Euteleostomi</taxon>
        <taxon>Actinopterygii</taxon>
        <taxon>Neopterygii</taxon>
        <taxon>Teleostei</taxon>
        <taxon>Neoteleostei</taxon>
        <taxon>Acanthomorphata</taxon>
        <taxon>Gobiaria</taxon>
        <taxon>Gobiiformes</taxon>
        <taxon>Gobioidei</taxon>
        <taxon>Gobiidae</taxon>
        <taxon>Gobionellinae</taxon>
        <taxon>Mugilogobius</taxon>
    </lineage>
</organism>
<evidence type="ECO:0000256" key="4">
    <source>
        <dbReference type="SAM" id="MobiDB-lite"/>
    </source>
</evidence>
<feature type="compositionally biased region" description="Basic and acidic residues" evidence="4">
    <location>
        <begin position="123"/>
        <end position="145"/>
    </location>
</feature>
<evidence type="ECO:0000256" key="3">
    <source>
        <dbReference type="ARBA" id="ARBA00023212"/>
    </source>
</evidence>
<dbReference type="EMBL" id="JBBPFD010000012">
    <property type="protein sequence ID" value="KAK7904118.1"/>
    <property type="molecule type" value="Genomic_DNA"/>
</dbReference>
<name>A0AAW0NME1_9GOBI</name>
<feature type="domain" description="ALMS motif" evidence="5">
    <location>
        <begin position="199"/>
        <end position="260"/>
    </location>
</feature>
<dbReference type="Proteomes" id="UP001460270">
    <property type="component" value="Unassembled WGS sequence"/>
</dbReference>
<dbReference type="PANTHER" id="PTHR21553">
    <property type="entry name" value="ALMS1-RELATED"/>
    <property type="match status" value="1"/>
</dbReference>
<proteinExistence type="predicted"/>
<feature type="compositionally biased region" description="Basic residues" evidence="4">
    <location>
        <begin position="59"/>
        <end position="74"/>
    </location>
</feature>
<dbReference type="GO" id="GO:0005813">
    <property type="term" value="C:centrosome"/>
    <property type="evidence" value="ECO:0007669"/>
    <property type="project" value="UniProtKB-SubCell"/>
</dbReference>
<feature type="region of interest" description="Disordered" evidence="4">
    <location>
        <begin position="1"/>
        <end position="83"/>
    </location>
</feature>
<protein>
    <recommendedName>
        <fullName evidence="5">ALMS motif domain-containing protein</fullName>
    </recommendedName>
</protein>
<evidence type="ECO:0000256" key="1">
    <source>
        <dbReference type="ARBA" id="ARBA00004300"/>
    </source>
</evidence>
<keyword evidence="7" id="KW-1185">Reference proteome</keyword>
<comment type="caution">
    <text evidence="6">The sequence shown here is derived from an EMBL/GenBank/DDBJ whole genome shotgun (WGS) entry which is preliminary data.</text>
</comment>
<feature type="compositionally biased region" description="Low complexity" evidence="4">
    <location>
        <begin position="43"/>
        <end position="54"/>
    </location>
</feature>
<dbReference type="GO" id="GO:0005829">
    <property type="term" value="C:cytosol"/>
    <property type="evidence" value="ECO:0007669"/>
    <property type="project" value="TreeGrafter"/>
</dbReference>
<dbReference type="Pfam" id="PF15309">
    <property type="entry name" value="ALMS_motif"/>
    <property type="match status" value="1"/>
</dbReference>
<feature type="compositionally biased region" description="Polar residues" evidence="4">
    <location>
        <begin position="146"/>
        <end position="162"/>
    </location>
</feature>
<keyword evidence="2" id="KW-0963">Cytoplasm</keyword>
<dbReference type="InterPro" id="IPR029299">
    <property type="entry name" value="ALMS_motif"/>
</dbReference>
<evidence type="ECO:0000313" key="6">
    <source>
        <dbReference type="EMBL" id="KAK7904118.1"/>
    </source>
</evidence>
<evidence type="ECO:0000256" key="2">
    <source>
        <dbReference type="ARBA" id="ARBA00022490"/>
    </source>
</evidence>
<comment type="subcellular location">
    <subcellularLocation>
        <location evidence="1">Cytoplasm</location>
        <location evidence="1">Cytoskeleton</location>
        <location evidence="1">Microtubule organizing center</location>
        <location evidence="1">Centrosome</location>
    </subcellularLocation>
</comment>
<keyword evidence="3" id="KW-0206">Cytoskeleton</keyword>